<evidence type="ECO:0000313" key="1">
    <source>
        <dbReference type="EMBL" id="ABA24081.1"/>
    </source>
</evidence>
<dbReference type="KEGG" id="ava:Ava_4483"/>
<dbReference type="EMBL" id="CP000117">
    <property type="protein sequence ID" value="ABA24081.1"/>
    <property type="molecule type" value="Genomic_DNA"/>
</dbReference>
<dbReference type="Proteomes" id="UP000002533">
    <property type="component" value="Chromosome"/>
</dbReference>
<dbReference type="STRING" id="240292.Ava_4483"/>
<dbReference type="eggNOG" id="ENOG502ZRUC">
    <property type="taxonomic scope" value="Bacteria"/>
</dbReference>
<gene>
    <name evidence="1" type="ordered locus">Ava_4483</name>
</gene>
<sequence length="232" mass="25119">MTLANASSSVMAADFRTTLAFSNSLVTDVTKIVVDWSSDQTSNQFITENDLDNLSYQLFEGASLIYSEDVIKNGAVQAIGGVQRSISDISFWYYDGAIVQFKNDIGGGTPLQSQPQVTQGITYNVELTPRFLVQIGQSLPNPLPSNIRLQEYNSGILVPRTSPSLCNNFPGSINSCIGIDEPTLINQQTEVIQSAQSVPEPSFILSMGTIAVLGFGANQLSQLKTKRKNQAS</sequence>
<organism evidence="1 2">
    <name type="scientific">Trichormus variabilis (strain ATCC 29413 / PCC 7937)</name>
    <name type="common">Anabaena variabilis</name>
    <dbReference type="NCBI Taxonomy" id="240292"/>
    <lineage>
        <taxon>Bacteria</taxon>
        <taxon>Bacillati</taxon>
        <taxon>Cyanobacteriota</taxon>
        <taxon>Cyanophyceae</taxon>
        <taxon>Nostocales</taxon>
        <taxon>Nostocaceae</taxon>
        <taxon>Trichormus</taxon>
    </lineage>
</organism>
<accession>Q3M4K5</accession>
<dbReference type="AlphaFoldDB" id="Q3M4K5"/>
<dbReference type="HOGENOM" id="CLU_1192806_0_0_3"/>
<name>Q3M4K5_TRIV2</name>
<evidence type="ECO:0000313" key="2">
    <source>
        <dbReference type="Proteomes" id="UP000002533"/>
    </source>
</evidence>
<protein>
    <submittedName>
        <fullName evidence="1">Uncharacterized protein</fullName>
    </submittedName>
</protein>
<proteinExistence type="predicted"/>
<reference evidence="2" key="1">
    <citation type="journal article" date="2014" name="Stand. Genomic Sci.">
        <title>Complete genome sequence of Anabaena variabilis ATCC 29413.</title>
        <authorList>
            <person name="Thiel T."/>
            <person name="Pratte B.S."/>
            <person name="Zhong J."/>
            <person name="Goodwin L."/>
            <person name="Copeland A."/>
            <person name="Lucas S."/>
            <person name="Han C."/>
            <person name="Pitluck S."/>
            <person name="Land M.L."/>
            <person name="Kyrpides N.C."/>
            <person name="Woyke T."/>
        </authorList>
    </citation>
    <scope>NUCLEOTIDE SEQUENCE [LARGE SCALE GENOMIC DNA]</scope>
    <source>
        <strain evidence="2">ATCC 29413 / PCC 7937</strain>
    </source>
</reference>